<name>A0A6H1WRN3_9BACT</name>
<sequence length="531" mass="58818">MGRRAMGFVERVDRSLKMWQKLAVVAFCVVVLVVVNTAVLLVMQKRTERLQREAHRATQAMDTLDALLAEHLRWKVNLLTGLLNESPPEILVDPDRCPLQKFLASWRAEAPEEKELVARIREVDRKLHLAGGEISKLLSEEADFEEVVAVYNERANPLSKELLFKLLPRLEDLLGKRMDQLQGEARRSLDLVKKVSLFLNLWLVVGTLLVFAFMAYRLGRKVRQVLSAVDRMAGGDFSFRTRASGRDEMAQILAHLDRMADHLQPLIRDTAEVSRKGETLSEEVRERLEAAAREAEAAGERATRMKEEAGAILQSVEEESRSINEISTAIQEISQNTTRASMITKEAVEKAQRAQEIMHRVGAASQEIEGVIQLITGIAEQTKFLALNATIEAARAGEAGKGFAVVAGEVKELARQTAEATGEITEKIRTMQAESEEALRAADEIAGVIQEIDQIASAIAAAAEEQTAVIADIAQKVEKQKAGAGQFAREAEEAYTAAQKTLSGVKENLQAMHQLVEVVKELARSVSRFKV</sequence>
<dbReference type="InterPro" id="IPR003660">
    <property type="entry name" value="HAMP_dom"/>
</dbReference>
<keyword evidence="5" id="KW-0812">Transmembrane</keyword>
<keyword evidence="5" id="KW-1133">Transmembrane helix</keyword>
<evidence type="ECO:0000256" key="1">
    <source>
        <dbReference type="ARBA" id="ARBA00023224"/>
    </source>
</evidence>
<dbReference type="SUPFAM" id="SSF58104">
    <property type="entry name" value="Methyl-accepting chemotaxis protein (MCP) signaling domain"/>
    <property type="match status" value="1"/>
</dbReference>
<keyword evidence="4" id="KW-0175">Coiled coil</keyword>
<dbReference type="PROSITE" id="PS50885">
    <property type="entry name" value="HAMP"/>
    <property type="match status" value="1"/>
</dbReference>
<dbReference type="SMART" id="SM00304">
    <property type="entry name" value="HAMP"/>
    <property type="match status" value="1"/>
</dbReference>
<feature type="coiled-coil region" evidence="4">
    <location>
        <begin position="281"/>
        <end position="308"/>
    </location>
</feature>
<dbReference type="EMBL" id="CP042909">
    <property type="protein sequence ID" value="QJA05814.1"/>
    <property type="molecule type" value="Genomic_DNA"/>
</dbReference>
<proteinExistence type="inferred from homology"/>
<evidence type="ECO:0000256" key="4">
    <source>
        <dbReference type="SAM" id="Coils"/>
    </source>
</evidence>
<organism evidence="8 9">
    <name type="scientific">Thermosulfurimonas marina</name>
    <dbReference type="NCBI Taxonomy" id="2047767"/>
    <lineage>
        <taxon>Bacteria</taxon>
        <taxon>Pseudomonadati</taxon>
        <taxon>Thermodesulfobacteriota</taxon>
        <taxon>Thermodesulfobacteria</taxon>
        <taxon>Thermodesulfobacteriales</taxon>
        <taxon>Thermodesulfobacteriaceae</taxon>
        <taxon>Thermosulfurimonas</taxon>
    </lineage>
</organism>
<dbReference type="AlphaFoldDB" id="A0A6H1WRN3"/>
<dbReference type="PANTHER" id="PTHR32089:SF112">
    <property type="entry name" value="LYSOZYME-LIKE PROTEIN-RELATED"/>
    <property type="match status" value="1"/>
</dbReference>
<dbReference type="GO" id="GO:0007165">
    <property type="term" value="P:signal transduction"/>
    <property type="evidence" value="ECO:0007669"/>
    <property type="project" value="UniProtKB-KW"/>
</dbReference>
<dbReference type="Gene3D" id="1.20.120.30">
    <property type="entry name" value="Aspartate receptor, ligand-binding domain"/>
    <property type="match status" value="1"/>
</dbReference>
<evidence type="ECO:0000256" key="2">
    <source>
        <dbReference type="ARBA" id="ARBA00029447"/>
    </source>
</evidence>
<evidence type="ECO:0000313" key="8">
    <source>
        <dbReference type="EMBL" id="QJA05814.1"/>
    </source>
</evidence>
<comment type="similarity">
    <text evidence="2">Belongs to the methyl-accepting chemotaxis (MCP) protein family.</text>
</comment>
<dbReference type="GO" id="GO:0016020">
    <property type="term" value="C:membrane"/>
    <property type="evidence" value="ECO:0007669"/>
    <property type="project" value="InterPro"/>
</dbReference>
<dbReference type="PROSITE" id="PS50111">
    <property type="entry name" value="CHEMOTAXIS_TRANSDUC_2"/>
    <property type="match status" value="1"/>
</dbReference>
<feature type="domain" description="Methyl-accepting transducer" evidence="6">
    <location>
        <begin position="280"/>
        <end position="502"/>
    </location>
</feature>
<dbReference type="PANTHER" id="PTHR32089">
    <property type="entry name" value="METHYL-ACCEPTING CHEMOTAXIS PROTEIN MCPB"/>
    <property type="match status" value="1"/>
</dbReference>
<keyword evidence="1 3" id="KW-0807">Transducer</keyword>
<dbReference type="RefSeq" id="WP_168719173.1">
    <property type="nucleotide sequence ID" value="NZ_CP042909.1"/>
</dbReference>
<dbReference type="CDD" id="cd06225">
    <property type="entry name" value="HAMP"/>
    <property type="match status" value="1"/>
</dbReference>
<protein>
    <submittedName>
        <fullName evidence="8">HAMP domain-containing protein</fullName>
    </submittedName>
</protein>
<dbReference type="KEGG" id="tmai:FVE67_02910"/>
<dbReference type="Proteomes" id="UP000501253">
    <property type="component" value="Chromosome"/>
</dbReference>
<feature type="domain" description="HAMP" evidence="7">
    <location>
        <begin position="216"/>
        <end position="268"/>
    </location>
</feature>
<feature type="transmembrane region" description="Helical" evidence="5">
    <location>
        <begin position="195"/>
        <end position="216"/>
    </location>
</feature>
<dbReference type="SMART" id="SM00283">
    <property type="entry name" value="MA"/>
    <property type="match status" value="1"/>
</dbReference>
<evidence type="ECO:0000259" key="7">
    <source>
        <dbReference type="PROSITE" id="PS50885"/>
    </source>
</evidence>
<accession>A0A6H1WRN3</accession>
<evidence type="ECO:0000259" key="6">
    <source>
        <dbReference type="PROSITE" id="PS50111"/>
    </source>
</evidence>
<evidence type="ECO:0000256" key="5">
    <source>
        <dbReference type="SAM" id="Phobius"/>
    </source>
</evidence>
<feature type="transmembrane region" description="Helical" evidence="5">
    <location>
        <begin position="22"/>
        <end position="43"/>
    </location>
</feature>
<evidence type="ECO:0000256" key="3">
    <source>
        <dbReference type="PROSITE-ProRule" id="PRU00284"/>
    </source>
</evidence>
<evidence type="ECO:0000313" key="9">
    <source>
        <dbReference type="Proteomes" id="UP000501253"/>
    </source>
</evidence>
<gene>
    <name evidence="8" type="ORF">FVE67_02910</name>
</gene>
<dbReference type="Gene3D" id="1.10.287.950">
    <property type="entry name" value="Methyl-accepting chemotaxis protein"/>
    <property type="match status" value="1"/>
</dbReference>
<keyword evidence="5" id="KW-0472">Membrane</keyword>
<keyword evidence="9" id="KW-1185">Reference proteome</keyword>
<reference evidence="8 9" key="1">
    <citation type="submission" date="2019-08" db="EMBL/GenBank/DDBJ databases">
        <title>Complete genome sequence of Thermosulfurimonas marina SU872T, an anaerobic thermophilic chemolithoautotrophic bacterium isolated from a shallow marine hydrothermal vent.</title>
        <authorList>
            <person name="Allioux M."/>
            <person name="Jebbar M."/>
            <person name="Slobodkina G."/>
            <person name="Slobodkin A."/>
            <person name="Moalic Y."/>
            <person name="Frolova A."/>
            <person name="Shao Z."/>
            <person name="Alain K."/>
        </authorList>
    </citation>
    <scope>NUCLEOTIDE SEQUENCE [LARGE SCALE GENOMIC DNA]</scope>
    <source>
        <strain evidence="8 9">SU872</strain>
    </source>
</reference>
<dbReference type="Pfam" id="PF00672">
    <property type="entry name" value="HAMP"/>
    <property type="match status" value="1"/>
</dbReference>
<dbReference type="InterPro" id="IPR004089">
    <property type="entry name" value="MCPsignal_dom"/>
</dbReference>
<dbReference type="Pfam" id="PF00015">
    <property type="entry name" value="MCPsignal"/>
    <property type="match status" value="1"/>
</dbReference>